<feature type="region of interest" description="Disordered" evidence="1">
    <location>
        <begin position="37"/>
        <end position="59"/>
    </location>
</feature>
<dbReference type="EMBL" id="BSXN01004641">
    <property type="protein sequence ID" value="GME81593.1"/>
    <property type="molecule type" value="Genomic_DNA"/>
</dbReference>
<sequence>MALTEKLRQSRFSIDSSPPTPSPVGIADVLSSNHYFNMSTQDNNSSPTNNHLKRPEFNPNREYDESKFLMNVDESQSSFNRLRRDSNLFDCFNELVASLIYLTESPRLYINLQSNASIISWASTLSAWLEFKDIKPKNSTLKYNRVELQT</sequence>
<dbReference type="AlphaFoldDB" id="A0A9W6WKZ8"/>
<dbReference type="Proteomes" id="UP001165120">
    <property type="component" value="Unassembled WGS sequence"/>
</dbReference>
<feature type="compositionally biased region" description="Polar residues" evidence="1">
    <location>
        <begin position="37"/>
        <end position="50"/>
    </location>
</feature>
<gene>
    <name evidence="2" type="ORF">Cboi02_000661900</name>
</gene>
<evidence type="ECO:0000256" key="1">
    <source>
        <dbReference type="SAM" id="MobiDB-lite"/>
    </source>
</evidence>
<organism evidence="2 3">
    <name type="scientific">Candida boidinii</name>
    <name type="common">Yeast</name>
    <dbReference type="NCBI Taxonomy" id="5477"/>
    <lineage>
        <taxon>Eukaryota</taxon>
        <taxon>Fungi</taxon>
        <taxon>Dikarya</taxon>
        <taxon>Ascomycota</taxon>
        <taxon>Saccharomycotina</taxon>
        <taxon>Pichiomycetes</taxon>
        <taxon>Pichiales</taxon>
        <taxon>Pichiaceae</taxon>
        <taxon>Ogataea</taxon>
        <taxon>Ogataea/Candida clade</taxon>
    </lineage>
</organism>
<proteinExistence type="predicted"/>
<evidence type="ECO:0000313" key="3">
    <source>
        <dbReference type="Proteomes" id="UP001165120"/>
    </source>
</evidence>
<keyword evidence="3" id="KW-1185">Reference proteome</keyword>
<reference evidence="2" key="1">
    <citation type="submission" date="2023-04" db="EMBL/GenBank/DDBJ databases">
        <title>Candida boidinii NBRC 10035.</title>
        <authorList>
            <person name="Ichikawa N."/>
            <person name="Sato H."/>
            <person name="Tonouchi N."/>
        </authorList>
    </citation>
    <scope>NUCLEOTIDE SEQUENCE</scope>
    <source>
        <strain evidence="2">NBRC 10035</strain>
    </source>
</reference>
<feature type="region of interest" description="Disordered" evidence="1">
    <location>
        <begin position="1"/>
        <end position="23"/>
    </location>
</feature>
<accession>A0A9W6WKZ8</accession>
<comment type="caution">
    <text evidence="2">The sequence shown here is derived from an EMBL/GenBank/DDBJ whole genome shotgun (WGS) entry which is preliminary data.</text>
</comment>
<name>A0A9W6WKZ8_CANBO</name>
<protein>
    <submittedName>
        <fullName evidence="2">Unnamed protein product</fullName>
    </submittedName>
</protein>
<evidence type="ECO:0000313" key="2">
    <source>
        <dbReference type="EMBL" id="GME81593.1"/>
    </source>
</evidence>